<organism evidence="2">
    <name type="scientific">marine metagenome</name>
    <dbReference type="NCBI Taxonomy" id="408172"/>
    <lineage>
        <taxon>unclassified sequences</taxon>
        <taxon>metagenomes</taxon>
        <taxon>ecological metagenomes</taxon>
    </lineage>
</organism>
<dbReference type="InterPro" id="IPR001538">
    <property type="entry name" value="Man6P_isomerase-2_C"/>
</dbReference>
<gene>
    <name evidence="2" type="ORF">METZ01_LOCUS50385</name>
</gene>
<sequence length="129" mass="15266">VIDEKQTSLFMSTFFNDININLSNDTRLSPKILIVDPNSRLSWQYHFRRKEIWKIYRGPVGVIRSKNDIENPMDIHKMGDVITFDTQERHRLIGLDNIGVVAEIWQHIDIDNPSDENDIVRLKDDYNRK</sequence>
<dbReference type="Pfam" id="PF01050">
    <property type="entry name" value="MannoseP_isomer"/>
    <property type="match status" value="1"/>
</dbReference>
<dbReference type="EMBL" id="UINC01002518">
    <property type="protein sequence ID" value="SUZ97531.1"/>
    <property type="molecule type" value="Genomic_DNA"/>
</dbReference>
<accession>A0A381S2G6</accession>
<dbReference type="InterPro" id="IPR011051">
    <property type="entry name" value="RmlC_Cupin_sf"/>
</dbReference>
<dbReference type="GO" id="GO:0005976">
    <property type="term" value="P:polysaccharide metabolic process"/>
    <property type="evidence" value="ECO:0007669"/>
    <property type="project" value="InterPro"/>
</dbReference>
<protein>
    <recommendedName>
        <fullName evidence="1">Mannose-6-phosphate isomerase type II C-terminal domain-containing protein</fullName>
    </recommendedName>
</protein>
<name>A0A381S2G6_9ZZZZ</name>
<feature type="non-terminal residue" evidence="2">
    <location>
        <position position="1"/>
    </location>
</feature>
<dbReference type="SUPFAM" id="SSF51182">
    <property type="entry name" value="RmlC-like cupins"/>
    <property type="match status" value="1"/>
</dbReference>
<dbReference type="GO" id="GO:0016779">
    <property type="term" value="F:nucleotidyltransferase activity"/>
    <property type="evidence" value="ECO:0007669"/>
    <property type="project" value="InterPro"/>
</dbReference>
<evidence type="ECO:0000313" key="2">
    <source>
        <dbReference type="EMBL" id="SUZ97531.1"/>
    </source>
</evidence>
<dbReference type="AlphaFoldDB" id="A0A381S2G6"/>
<proteinExistence type="predicted"/>
<evidence type="ECO:0000259" key="1">
    <source>
        <dbReference type="Pfam" id="PF01050"/>
    </source>
</evidence>
<reference evidence="2" key="1">
    <citation type="submission" date="2018-05" db="EMBL/GenBank/DDBJ databases">
        <authorList>
            <person name="Lanie J.A."/>
            <person name="Ng W.-L."/>
            <person name="Kazmierczak K.M."/>
            <person name="Andrzejewski T.M."/>
            <person name="Davidsen T.M."/>
            <person name="Wayne K.J."/>
            <person name="Tettelin H."/>
            <person name="Glass J.I."/>
            <person name="Rusch D."/>
            <person name="Podicherti R."/>
            <person name="Tsui H.-C.T."/>
            <person name="Winkler M.E."/>
        </authorList>
    </citation>
    <scope>NUCLEOTIDE SEQUENCE</scope>
</reference>
<feature type="domain" description="Mannose-6-phosphate isomerase type II C-terminal" evidence="1">
    <location>
        <begin position="25"/>
        <end position="124"/>
    </location>
</feature>